<dbReference type="Pfam" id="PF00583">
    <property type="entry name" value="Acetyltransf_1"/>
    <property type="match status" value="1"/>
</dbReference>
<feature type="domain" description="N-acetyltransferase" evidence="2">
    <location>
        <begin position="77"/>
        <end position="184"/>
    </location>
</feature>
<dbReference type="EMBL" id="WIVE01000007">
    <property type="protein sequence ID" value="MQX35719.1"/>
    <property type="molecule type" value="Genomic_DNA"/>
</dbReference>
<keyword evidence="3" id="KW-0808">Transferase</keyword>
<dbReference type="OrthoDB" id="275336at2"/>
<proteinExistence type="predicted"/>
<dbReference type="InterPro" id="IPR016181">
    <property type="entry name" value="Acyl_CoA_acyltransferase"/>
</dbReference>
<dbReference type="InterPro" id="IPR000182">
    <property type="entry name" value="GNAT_dom"/>
</dbReference>
<organism evidence="3 4">
    <name type="scientific">Roseospira navarrensis</name>
    <dbReference type="NCBI Taxonomy" id="140058"/>
    <lineage>
        <taxon>Bacteria</taxon>
        <taxon>Pseudomonadati</taxon>
        <taxon>Pseudomonadota</taxon>
        <taxon>Alphaproteobacteria</taxon>
        <taxon>Rhodospirillales</taxon>
        <taxon>Rhodospirillaceae</taxon>
        <taxon>Roseospira</taxon>
    </lineage>
</organism>
<dbReference type="GO" id="GO:0016747">
    <property type="term" value="F:acyltransferase activity, transferring groups other than amino-acyl groups"/>
    <property type="evidence" value="ECO:0007669"/>
    <property type="project" value="InterPro"/>
</dbReference>
<evidence type="ECO:0000256" key="1">
    <source>
        <dbReference type="SAM" id="MobiDB-lite"/>
    </source>
</evidence>
<evidence type="ECO:0000313" key="3">
    <source>
        <dbReference type="EMBL" id="MQX35719.1"/>
    </source>
</evidence>
<gene>
    <name evidence="3" type="ORF">GHC57_04220</name>
</gene>
<comment type="caution">
    <text evidence="3">The sequence shown here is derived from an EMBL/GenBank/DDBJ whole genome shotgun (WGS) entry which is preliminary data.</text>
</comment>
<dbReference type="SUPFAM" id="SSF55729">
    <property type="entry name" value="Acyl-CoA N-acyltransferases (Nat)"/>
    <property type="match status" value="1"/>
</dbReference>
<dbReference type="Gene3D" id="3.40.630.30">
    <property type="match status" value="1"/>
</dbReference>
<reference evidence="3 4" key="1">
    <citation type="submission" date="2019-10" db="EMBL/GenBank/DDBJ databases">
        <title>Draft whole-genome sequence of the purple nonsulfur photosynthetic bacterium Roseospira navarrensis DSM 15114.</title>
        <authorList>
            <person name="Kyndt J.A."/>
            <person name="Meyer T.E."/>
        </authorList>
    </citation>
    <scope>NUCLEOTIDE SEQUENCE [LARGE SCALE GENOMIC DNA]</scope>
    <source>
        <strain evidence="3 4">DSM 15114</strain>
    </source>
</reference>
<sequence length="230" mass="24850">MTPVLTPTPALSLTLDEARARPIPPGRLRETVTDMEGRTPPAGPPPPLPDDLRLVRHAGTLSWEAFAPLFFAVGAPWLWRDRLYRSEAEEIAHLADPGIVIHILERAADGARLGFCEMDGRDPAAGFKVLYFGLIPEAIGGGRGRLLFAHALADAWAMGPSCIRLDTCTHDHPKAVAFYEGFGFVATGQRVTEADDPRLTGLLPRETGPTIPLAPLTERPPALRTDGRAA</sequence>
<evidence type="ECO:0000259" key="2">
    <source>
        <dbReference type="Pfam" id="PF00583"/>
    </source>
</evidence>
<dbReference type="Proteomes" id="UP000434582">
    <property type="component" value="Unassembled WGS sequence"/>
</dbReference>
<feature type="region of interest" description="Disordered" evidence="1">
    <location>
        <begin position="197"/>
        <end position="230"/>
    </location>
</feature>
<dbReference type="AlphaFoldDB" id="A0A7X1ZCX9"/>
<evidence type="ECO:0000313" key="4">
    <source>
        <dbReference type="Proteomes" id="UP000434582"/>
    </source>
</evidence>
<keyword evidence="4" id="KW-1185">Reference proteome</keyword>
<name>A0A7X1ZCX9_9PROT</name>
<feature type="region of interest" description="Disordered" evidence="1">
    <location>
        <begin position="22"/>
        <end position="49"/>
    </location>
</feature>
<dbReference type="RefSeq" id="WP_153341498.1">
    <property type="nucleotide sequence ID" value="NZ_WIVE01000007.1"/>
</dbReference>
<accession>A0A7X1ZCX9</accession>
<feature type="compositionally biased region" description="Basic and acidic residues" evidence="1">
    <location>
        <begin position="27"/>
        <end position="37"/>
    </location>
</feature>
<protein>
    <submittedName>
        <fullName evidence="3">GNAT family N-acetyltransferase</fullName>
    </submittedName>
</protein>